<dbReference type="EMBL" id="KV878140">
    <property type="protein sequence ID" value="OJJ08462.1"/>
    <property type="molecule type" value="Genomic_DNA"/>
</dbReference>
<protein>
    <submittedName>
        <fullName evidence="1">Uncharacterized protein</fullName>
    </submittedName>
</protein>
<evidence type="ECO:0000313" key="1">
    <source>
        <dbReference type="EMBL" id="OJJ08462.1"/>
    </source>
</evidence>
<proteinExistence type="predicted"/>
<dbReference type="AlphaFoldDB" id="A0A1L9Q411"/>
<sequence length="187" mass="20032">MMGRVCPWSKRRASGGACWDSNPSQGLQLALVNLRESLFPVPKDSLSPVFSVKLMPLMPSVDVGQQVAIGEQAQMTNVAMWAVSAPFDYSEKGERPRQPTVAVAALLIGGRMPQAGATGDVKMQQDSPGKLLLIEGQSPVFWACDIRLFTPGISDPALSSGALVLLIDRARKDLRAPKTQFAAGRQG</sequence>
<name>A0A1L9Q411_ASPVE</name>
<gene>
    <name evidence="1" type="ORF">ASPVEDRAFT_401343</name>
</gene>
<dbReference type="GeneID" id="63727570"/>
<dbReference type="Proteomes" id="UP000184073">
    <property type="component" value="Unassembled WGS sequence"/>
</dbReference>
<accession>A0A1L9Q411</accession>
<keyword evidence="2" id="KW-1185">Reference proteome</keyword>
<dbReference type="VEuPathDB" id="FungiDB:ASPVEDRAFT_401343"/>
<evidence type="ECO:0000313" key="2">
    <source>
        <dbReference type="Proteomes" id="UP000184073"/>
    </source>
</evidence>
<dbReference type="RefSeq" id="XP_040674224.1">
    <property type="nucleotide sequence ID" value="XM_040812059.1"/>
</dbReference>
<organism evidence="1 2">
    <name type="scientific">Aspergillus versicolor CBS 583.65</name>
    <dbReference type="NCBI Taxonomy" id="1036611"/>
    <lineage>
        <taxon>Eukaryota</taxon>
        <taxon>Fungi</taxon>
        <taxon>Dikarya</taxon>
        <taxon>Ascomycota</taxon>
        <taxon>Pezizomycotina</taxon>
        <taxon>Eurotiomycetes</taxon>
        <taxon>Eurotiomycetidae</taxon>
        <taxon>Eurotiales</taxon>
        <taxon>Aspergillaceae</taxon>
        <taxon>Aspergillus</taxon>
        <taxon>Aspergillus subgen. Nidulantes</taxon>
    </lineage>
</organism>
<reference evidence="2" key="1">
    <citation type="journal article" date="2017" name="Genome Biol.">
        <title>Comparative genomics reveals high biological diversity and specific adaptations in the industrially and medically important fungal genus Aspergillus.</title>
        <authorList>
            <person name="de Vries R.P."/>
            <person name="Riley R."/>
            <person name="Wiebenga A."/>
            <person name="Aguilar-Osorio G."/>
            <person name="Amillis S."/>
            <person name="Uchima C.A."/>
            <person name="Anderluh G."/>
            <person name="Asadollahi M."/>
            <person name="Askin M."/>
            <person name="Barry K."/>
            <person name="Battaglia E."/>
            <person name="Bayram O."/>
            <person name="Benocci T."/>
            <person name="Braus-Stromeyer S.A."/>
            <person name="Caldana C."/>
            <person name="Canovas D."/>
            <person name="Cerqueira G.C."/>
            <person name="Chen F."/>
            <person name="Chen W."/>
            <person name="Choi C."/>
            <person name="Clum A."/>
            <person name="Dos Santos R.A."/>
            <person name="Damasio A.R."/>
            <person name="Diallinas G."/>
            <person name="Emri T."/>
            <person name="Fekete E."/>
            <person name="Flipphi M."/>
            <person name="Freyberg S."/>
            <person name="Gallo A."/>
            <person name="Gournas C."/>
            <person name="Habgood R."/>
            <person name="Hainaut M."/>
            <person name="Harispe M.L."/>
            <person name="Henrissat B."/>
            <person name="Hilden K.S."/>
            <person name="Hope R."/>
            <person name="Hossain A."/>
            <person name="Karabika E."/>
            <person name="Karaffa L."/>
            <person name="Karanyi Z."/>
            <person name="Krasevec N."/>
            <person name="Kuo A."/>
            <person name="Kusch H."/>
            <person name="LaButti K."/>
            <person name="Lagendijk E.L."/>
            <person name="Lapidus A."/>
            <person name="Levasseur A."/>
            <person name="Lindquist E."/>
            <person name="Lipzen A."/>
            <person name="Logrieco A.F."/>
            <person name="MacCabe A."/>
            <person name="Maekelae M.R."/>
            <person name="Malavazi I."/>
            <person name="Melin P."/>
            <person name="Meyer V."/>
            <person name="Mielnichuk N."/>
            <person name="Miskei M."/>
            <person name="Molnar A.P."/>
            <person name="Mule G."/>
            <person name="Ngan C.Y."/>
            <person name="Orejas M."/>
            <person name="Orosz E."/>
            <person name="Ouedraogo J.P."/>
            <person name="Overkamp K.M."/>
            <person name="Park H.-S."/>
            <person name="Perrone G."/>
            <person name="Piumi F."/>
            <person name="Punt P.J."/>
            <person name="Ram A.F."/>
            <person name="Ramon A."/>
            <person name="Rauscher S."/>
            <person name="Record E."/>
            <person name="Riano-Pachon D.M."/>
            <person name="Robert V."/>
            <person name="Roehrig J."/>
            <person name="Ruller R."/>
            <person name="Salamov A."/>
            <person name="Salih N.S."/>
            <person name="Samson R.A."/>
            <person name="Sandor E."/>
            <person name="Sanguinetti M."/>
            <person name="Schuetze T."/>
            <person name="Sepcic K."/>
            <person name="Shelest E."/>
            <person name="Sherlock G."/>
            <person name="Sophianopoulou V."/>
            <person name="Squina F.M."/>
            <person name="Sun H."/>
            <person name="Susca A."/>
            <person name="Todd R.B."/>
            <person name="Tsang A."/>
            <person name="Unkles S.E."/>
            <person name="van de Wiele N."/>
            <person name="van Rossen-Uffink D."/>
            <person name="Oliveira J.V."/>
            <person name="Vesth T.C."/>
            <person name="Visser J."/>
            <person name="Yu J.-H."/>
            <person name="Zhou M."/>
            <person name="Andersen M.R."/>
            <person name="Archer D.B."/>
            <person name="Baker S.E."/>
            <person name="Benoit I."/>
            <person name="Brakhage A.A."/>
            <person name="Braus G.H."/>
            <person name="Fischer R."/>
            <person name="Frisvad J.C."/>
            <person name="Goldman G.H."/>
            <person name="Houbraken J."/>
            <person name="Oakley B."/>
            <person name="Pocsi I."/>
            <person name="Scazzocchio C."/>
            <person name="Seiboth B."/>
            <person name="vanKuyk P.A."/>
            <person name="Wortman J."/>
            <person name="Dyer P.S."/>
            <person name="Grigoriev I.V."/>
        </authorList>
    </citation>
    <scope>NUCLEOTIDE SEQUENCE [LARGE SCALE GENOMIC DNA]</scope>
    <source>
        <strain evidence="2">CBS 583.65</strain>
    </source>
</reference>